<feature type="non-terminal residue" evidence="1">
    <location>
        <position position="1"/>
    </location>
</feature>
<dbReference type="Gene3D" id="3.60.10.10">
    <property type="entry name" value="Endonuclease/exonuclease/phosphatase"/>
    <property type="match status" value="1"/>
</dbReference>
<evidence type="ECO:0000313" key="2">
    <source>
        <dbReference type="Proteomes" id="UP000663864"/>
    </source>
</evidence>
<accession>A0A815X0Z2</accession>
<name>A0A815X0Z2_9BILA</name>
<comment type="caution">
    <text evidence="1">The sequence shown here is derived from an EMBL/GenBank/DDBJ whole genome shotgun (WGS) entry which is preliminary data.</text>
</comment>
<dbReference type="AlphaFoldDB" id="A0A815X0Z2"/>
<dbReference type="Proteomes" id="UP000663864">
    <property type="component" value="Unassembled WGS sequence"/>
</dbReference>
<dbReference type="InterPro" id="IPR036691">
    <property type="entry name" value="Endo/exonu/phosph_ase_sf"/>
</dbReference>
<evidence type="ECO:0000313" key="1">
    <source>
        <dbReference type="EMBL" id="CAF1552670.1"/>
    </source>
</evidence>
<gene>
    <name evidence="1" type="ORF">ZHD862_LOCUS39382</name>
</gene>
<proteinExistence type="predicted"/>
<feature type="non-terminal residue" evidence="1">
    <location>
        <position position="55"/>
    </location>
</feature>
<dbReference type="EMBL" id="CAJNOT010017937">
    <property type="protein sequence ID" value="CAF1552670.1"/>
    <property type="molecule type" value="Genomic_DNA"/>
</dbReference>
<sequence>SGVEVVQAYLYEDIEDNFERPPYIGTFKVKNPGKSGIEFFTVMDVHLRPDDAYAN</sequence>
<reference evidence="1" key="1">
    <citation type="submission" date="2021-02" db="EMBL/GenBank/DDBJ databases">
        <authorList>
            <person name="Nowell W R."/>
        </authorList>
    </citation>
    <scope>NUCLEOTIDE SEQUENCE</scope>
</reference>
<protein>
    <submittedName>
        <fullName evidence="1">Uncharacterized protein</fullName>
    </submittedName>
</protein>
<organism evidence="1 2">
    <name type="scientific">Rotaria sordida</name>
    <dbReference type="NCBI Taxonomy" id="392033"/>
    <lineage>
        <taxon>Eukaryota</taxon>
        <taxon>Metazoa</taxon>
        <taxon>Spiralia</taxon>
        <taxon>Gnathifera</taxon>
        <taxon>Rotifera</taxon>
        <taxon>Eurotatoria</taxon>
        <taxon>Bdelloidea</taxon>
        <taxon>Philodinida</taxon>
        <taxon>Philodinidae</taxon>
        <taxon>Rotaria</taxon>
    </lineage>
</organism>